<dbReference type="AlphaFoldDB" id="A0AA39UAD6"/>
<accession>A0AA39UAD6</accession>
<organism evidence="1 2">
    <name type="scientific">Cladonia borealis</name>
    <dbReference type="NCBI Taxonomy" id="184061"/>
    <lineage>
        <taxon>Eukaryota</taxon>
        <taxon>Fungi</taxon>
        <taxon>Dikarya</taxon>
        <taxon>Ascomycota</taxon>
        <taxon>Pezizomycotina</taxon>
        <taxon>Lecanoromycetes</taxon>
        <taxon>OSLEUM clade</taxon>
        <taxon>Lecanoromycetidae</taxon>
        <taxon>Lecanorales</taxon>
        <taxon>Lecanorineae</taxon>
        <taxon>Cladoniaceae</taxon>
        <taxon>Cladonia</taxon>
    </lineage>
</organism>
<keyword evidence="2" id="KW-1185">Reference proteome</keyword>
<reference evidence="1" key="1">
    <citation type="submission" date="2023-03" db="EMBL/GenBank/DDBJ databases">
        <title>Complete genome of Cladonia borealis.</title>
        <authorList>
            <person name="Park H."/>
        </authorList>
    </citation>
    <scope>NUCLEOTIDE SEQUENCE</scope>
    <source>
        <strain evidence="1">ANT050790</strain>
    </source>
</reference>
<dbReference type="Proteomes" id="UP001166286">
    <property type="component" value="Unassembled WGS sequence"/>
</dbReference>
<protein>
    <submittedName>
        <fullName evidence="1">Uncharacterized protein</fullName>
    </submittedName>
</protein>
<comment type="caution">
    <text evidence="1">The sequence shown here is derived from an EMBL/GenBank/DDBJ whole genome shotgun (WGS) entry which is preliminary data.</text>
</comment>
<proteinExistence type="predicted"/>
<sequence length="204" mass="22911">MKENALHHFILLNHRQENPMKYIFLGLLALPYQLLTGVLAAPRQGFMNPTAEYLPDVVNNTISLPISTTPLSPLSSLPPAPWIYNVPDSDITMFFSNFGPALSELDAVWCLLDAETVTILHWGQQTPIGPLFLVTKSGDVVLQLKSTNHITWYQWATAIRGLTYFVDRYEAVNMYFNIQVGQGDERRVIAGGVLSTTSWNHTYS</sequence>
<gene>
    <name evidence="1" type="ORF">JMJ35_005464</name>
</gene>
<evidence type="ECO:0000313" key="1">
    <source>
        <dbReference type="EMBL" id="KAK0512336.1"/>
    </source>
</evidence>
<dbReference type="EMBL" id="JAFEKC020000011">
    <property type="protein sequence ID" value="KAK0512336.1"/>
    <property type="molecule type" value="Genomic_DNA"/>
</dbReference>
<name>A0AA39UAD6_9LECA</name>
<evidence type="ECO:0000313" key="2">
    <source>
        <dbReference type="Proteomes" id="UP001166286"/>
    </source>
</evidence>